<evidence type="ECO:0000256" key="1">
    <source>
        <dbReference type="ARBA" id="ARBA00000677"/>
    </source>
</evidence>
<protein>
    <recommendedName>
        <fullName evidence="4 7">Signal peptidase I</fullName>
        <ecNumber evidence="4 7">3.4.21.89</ecNumber>
    </recommendedName>
</protein>
<accession>A0ABW2PT46</accession>
<organism evidence="9 10">
    <name type="scientific">Scopulibacillus cellulosilyticus</name>
    <dbReference type="NCBI Taxonomy" id="2665665"/>
    <lineage>
        <taxon>Bacteria</taxon>
        <taxon>Bacillati</taxon>
        <taxon>Bacillota</taxon>
        <taxon>Bacilli</taxon>
        <taxon>Bacillales</taxon>
        <taxon>Sporolactobacillaceae</taxon>
        <taxon>Scopulibacillus</taxon>
    </lineage>
</organism>
<dbReference type="RefSeq" id="WP_380964725.1">
    <property type="nucleotide sequence ID" value="NZ_JBHTCO010000004.1"/>
</dbReference>
<dbReference type="Proteomes" id="UP001596505">
    <property type="component" value="Unassembled WGS sequence"/>
</dbReference>
<evidence type="ECO:0000256" key="7">
    <source>
        <dbReference type="RuleBase" id="RU362042"/>
    </source>
</evidence>
<keyword evidence="5 7" id="KW-0645">Protease</keyword>
<comment type="subcellular location">
    <subcellularLocation>
        <location evidence="2">Cell membrane</location>
        <topology evidence="2">Single-pass type II membrane protein</topology>
    </subcellularLocation>
    <subcellularLocation>
        <location evidence="7">Membrane</location>
        <topology evidence="7">Single-pass type II membrane protein</topology>
    </subcellularLocation>
</comment>
<dbReference type="PANTHER" id="PTHR43390">
    <property type="entry name" value="SIGNAL PEPTIDASE I"/>
    <property type="match status" value="1"/>
</dbReference>
<dbReference type="InterPro" id="IPR019758">
    <property type="entry name" value="Pept_S26A_signal_pept_1_CS"/>
</dbReference>
<proteinExistence type="inferred from homology"/>
<feature type="domain" description="Peptidase S26" evidence="8">
    <location>
        <begin position="12"/>
        <end position="166"/>
    </location>
</feature>
<dbReference type="InterPro" id="IPR036286">
    <property type="entry name" value="LexA/Signal_pep-like_sf"/>
</dbReference>
<dbReference type="PRINTS" id="PR00727">
    <property type="entry name" value="LEADERPTASE"/>
</dbReference>
<reference evidence="10" key="1">
    <citation type="journal article" date="2019" name="Int. J. Syst. Evol. Microbiol.">
        <title>The Global Catalogue of Microorganisms (GCM) 10K type strain sequencing project: providing services to taxonomists for standard genome sequencing and annotation.</title>
        <authorList>
            <consortium name="The Broad Institute Genomics Platform"/>
            <consortium name="The Broad Institute Genome Sequencing Center for Infectious Disease"/>
            <person name="Wu L."/>
            <person name="Ma J."/>
        </authorList>
    </citation>
    <scope>NUCLEOTIDE SEQUENCE [LARGE SCALE GENOMIC DNA]</scope>
    <source>
        <strain evidence="10">CGMCC 1.16305</strain>
    </source>
</reference>
<dbReference type="GO" id="GO:0009003">
    <property type="term" value="F:signal peptidase activity"/>
    <property type="evidence" value="ECO:0007669"/>
    <property type="project" value="UniProtKB-EC"/>
</dbReference>
<name>A0ABW2PT46_9BACL</name>
<dbReference type="InterPro" id="IPR019756">
    <property type="entry name" value="Pept_S26A_signal_pept_1_Ser-AS"/>
</dbReference>
<dbReference type="PROSITE" id="PS00761">
    <property type="entry name" value="SPASE_I_3"/>
    <property type="match status" value="1"/>
</dbReference>
<comment type="caution">
    <text evidence="9">The sequence shown here is derived from an EMBL/GenBank/DDBJ whole genome shotgun (WGS) entry which is preliminary data.</text>
</comment>
<keyword evidence="7" id="KW-0472">Membrane</keyword>
<keyword evidence="6 7" id="KW-0378">Hydrolase</keyword>
<keyword evidence="7" id="KW-0812">Transmembrane</keyword>
<dbReference type="InterPro" id="IPR019533">
    <property type="entry name" value="Peptidase_S26"/>
</dbReference>
<sequence length="175" mass="20172">MLGKRKKYWGVLSPVLVAVILAFLVRYFLFAHVVVEGHSMMPTLHNRDHMIISKISYKIWKPHRFDIIVFHATEKSDYIKRVIGLPGDIIQCKNDNLFVNGKKMDEPYLRPLKKVTEGPLTYDFTVKVPKGTVFVLGDNRHNSRDSRIIGPIPINKIVGKAELTFWPLSDFRIAK</sequence>
<dbReference type="CDD" id="cd06530">
    <property type="entry name" value="S26_SPase_I"/>
    <property type="match status" value="1"/>
</dbReference>
<evidence type="ECO:0000256" key="3">
    <source>
        <dbReference type="ARBA" id="ARBA00009370"/>
    </source>
</evidence>
<evidence type="ECO:0000256" key="4">
    <source>
        <dbReference type="ARBA" id="ARBA00013208"/>
    </source>
</evidence>
<dbReference type="SUPFAM" id="SSF51306">
    <property type="entry name" value="LexA/Signal peptidase"/>
    <property type="match status" value="1"/>
</dbReference>
<dbReference type="EMBL" id="JBHTCO010000004">
    <property type="protein sequence ID" value="MFC7392532.1"/>
    <property type="molecule type" value="Genomic_DNA"/>
</dbReference>
<feature type="transmembrane region" description="Helical" evidence="7">
    <location>
        <begin position="12"/>
        <end position="35"/>
    </location>
</feature>
<dbReference type="EC" id="3.4.21.89" evidence="4 7"/>
<evidence type="ECO:0000259" key="8">
    <source>
        <dbReference type="Pfam" id="PF10502"/>
    </source>
</evidence>
<dbReference type="Gene3D" id="2.10.109.10">
    <property type="entry name" value="Umud Fragment, subunit A"/>
    <property type="match status" value="1"/>
</dbReference>
<keyword evidence="10" id="KW-1185">Reference proteome</keyword>
<evidence type="ECO:0000256" key="5">
    <source>
        <dbReference type="ARBA" id="ARBA00022670"/>
    </source>
</evidence>
<comment type="similarity">
    <text evidence="3 7">Belongs to the peptidase S26 family.</text>
</comment>
<evidence type="ECO:0000313" key="9">
    <source>
        <dbReference type="EMBL" id="MFC7392532.1"/>
    </source>
</evidence>
<gene>
    <name evidence="9" type="primary">lepB</name>
    <name evidence="9" type="ORF">ACFQRG_05995</name>
</gene>
<comment type="catalytic activity">
    <reaction evidence="1 7">
        <text>Cleavage of hydrophobic, N-terminal signal or leader sequences from secreted and periplasmic proteins.</text>
        <dbReference type="EC" id="3.4.21.89"/>
    </reaction>
</comment>
<dbReference type="NCBIfam" id="TIGR02227">
    <property type="entry name" value="sigpep_I_bact"/>
    <property type="match status" value="1"/>
</dbReference>
<dbReference type="Pfam" id="PF10502">
    <property type="entry name" value="Peptidase_S26"/>
    <property type="match status" value="1"/>
</dbReference>
<evidence type="ECO:0000256" key="6">
    <source>
        <dbReference type="ARBA" id="ARBA00022801"/>
    </source>
</evidence>
<evidence type="ECO:0000256" key="2">
    <source>
        <dbReference type="ARBA" id="ARBA00004401"/>
    </source>
</evidence>
<dbReference type="InterPro" id="IPR000223">
    <property type="entry name" value="Pept_S26A_signal_pept_1"/>
</dbReference>
<dbReference type="PROSITE" id="PS00501">
    <property type="entry name" value="SPASE_I_1"/>
    <property type="match status" value="1"/>
</dbReference>
<evidence type="ECO:0000313" key="10">
    <source>
        <dbReference type="Proteomes" id="UP001596505"/>
    </source>
</evidence>
<keyword evidence="7" id="KW-1133">Transmembrane helix</keyword>
<dbReference type="PANTHER" id="PTHR43390:SF1">
    <property type="entry name" value="CHLOROPLAST PROCESSING PEPTIDASE"/>
    <property type="match status" value="1"/>
</dbReference>